<evidence type="ECO:0000256" key="1">
    <source>
        <dbReference type="ARBA" id="ARBA00022614"/>
    </source>
</evidence>
<evidence type="ECO:0000256" key="5">
    <source>
        <dbReference type="SAM" id="Phobius"/>
    </source>
</evidence>
<dbReference type="PhylomeDB" id="T1IGV5"/>
<dbReference type="EnsemblMetazoa" id="SMAR000057-RA">
    <property type="protein sequence ID" value="SMAR000057-PA"/>
    <property type="gene ID" value="SMAR000057"/>
</dbReference>
<dbReference type="SMART" id="SM00364">
    <property type="entry name" value="LRR_BAC"/>
    <property type="match status" value="10"/>
</dbReference>
<keyword evidence="3" id="KW-0677">Repeat</keyword>
<dbReference type="Gene3D" id="3.80.10.10">
    <property type="entry name" value="Ribonuclease Inhibitor"/>
    <property type="match status" value="3"/>
</dbReference>
<dbReference type="FunFam" id="3.80.10.10:FF:001164">
    <property type="entry name" value="GH01279p"/>
    <property type="match status" value="1"/>
</dbReference>
<sequence>MECRCGVAGDCSRMYTADMFAEFKLETINSVHFMNCPLPNISYSQIIGAIDPYELSITTNNNEIKILESFLFTNLTRVSHLTIRNGHFSSIQETVFAEFKNLESLDLTVNMIQNLPDGIFNQTRNLTYMTLYGNSLSKLPKIHDDLPNLEFLNLNSNRFKNLSENTFDFAPNLKNLSITHNRLRNLSSKVFQNLTSLTMLDLSYNEFTNLPDNLLEHNENLVELYIRINANLSTLPPALFTGTPTLKILELGRNNLSTLPAGLLNNLTNLQYLDLSQNKLISIPENFFSNLTNLTSINLSVNRLSKLPPNLLKPLDSLRMINLHNNQLTSIGQDEFSQLPALNELDLSNNVIEMIQQEAFRGSDNITWMDLSRNEIRFDTEPFILPAALKHINLTHNQIGLLPTHWTRVENLHNLNLTENLIQSVNTEQLNFRSKNAVLDLTHNHITTINLNDINHLKIDNNDKKILDESVPSIPTIIVDFNPINCDCNLLEFVHFLKTRNSVDNNAPFQFVAGNLTCSRPLNTITTAQVLSSIDEDKLYCNLDDTCSPRCKCRKTPISGVTEVHCEGKMLDEMIHQVPPNTSKLYFDNNQLTSIEKLQDPKWERLTEAHFSLNYISDINREIILPKSLKVLTLDGNRLSSLPQWLMISVNKRDSLTVALRNNSWTCDCTTLGFYHWLHTSPAGKINDAGDVRCGPGQFYQRKLMSLDFTEICPHDNASSSSAIVVTVLTLLILLSALMFAAYCAMRHKFEIKMWLFRHRLCLWLRNEDDIESGHPL</sequence>
<dbReference type="SMART" id="SM00369">
    <property type="entry name" value="LRR_TYP"/>
    <property type="match status" value="11"/>
</dbReference>
<reference evidence="8" key="1">
    <citation type="submission" date="2011-05" db="EMBL/GenBank/DDBJ databases">
        <authorList>
            <person name="Richards S.R."/>
            <person name="Qu J."/>
            <person name="Jiang H."/>
            <person name="Jhangiani S.N."/>
            <person name="Agravi P."/>
            <person name="Goodspeed R."/>
            <person name="Gross S."/>
            <person name="Mandapat C."/>
            <person name="Jackson L."/>
            <person name="Mathew T."/>
            <person name="Pu L."/>
            <person name="Thornton R."/>
            <person name="Saada N."/>
            <person name="Wilczek-Boney K.B."/>
            <person name="Lee S."/>
            <person name="Kovar C."/>
            <person name="Wu Y."/>
            <person name="Scherer S.E."/>
            <person name="Worley K.C."/>
            <person name="Muzny D.M."/>
            <person name="Gibbs R."/>
        </authorList>
    </citation>
    <scope>NUCLEOTIDE SEQUENCE</scope>
    <source>
        <strain evidence="8">Brora</strain>
    </source>
</reference>
<keyword evidence="4" id="KW-0325">Glycoprotein</keyword>
<dbReference type="PROSITE" id="PS51450">
    <property type="entry name" value="LRR"/>
    <property type="match status" value="6"/>
</dbReference>
<keyword evidence="5" id="KW-1133">Transmembrane helix</keyword>
<dbReference type="Pfam" id="PF13855">
    <property type="entry name" value="LRR_8"/>
    <property type="match status" value="3"/>
</dbReference>
<evidence type="ECO:0000259" key="6">
    <source>
        <dbReference type="SMART" id="SM00082"/>
    </source>
</evidence>
<keyword evidence="5" id="KW-0472">Membrane</keyword>
<evidence type="ECO:0000256" key="2">
    <source>
        <dbReference type="ARBA" id="ARBA00022729"/>
    </source>
</evidence>
<dbReference type="eggNOG" id="KOG4641">
    <property type="taxonomic scope" value="Eukaryota"/>
</dbReference>
<evidence type="ECO:0000256" key="3">
    <source>
        <dbReference type="ARBA" id="ARBA00022737"/>
    </source>
</evidence>
<dbReference type="SMART" id="SM00082">
    <property type="entry name" value="LRRCT"/>
    <property type="match status" value="2"/>
</dbReference>
<dbReference type="InterPro" id="IPR003591">
    <property type="entry name" value="Leu-rich_rpt_typical-subtyp"/>
</dbReference>
<feature type="transmembrane region" description="Helical" evidence="5">
    <location>
        <begin position="723"/>
        <end position="746"/>
    </location>
</feature>
<dbReference type="PANTHER" id="PTHR45842:SF12">
    <property type="entry name" value="KEKKON 5, ISOFORM A"/>
    <property type="match status" value="1"/>
</dbReference>
<dbReference type="AlphaFoldDB" id="T1IGV5"/>
<dbReference type="Proteomes" id="UP000014500">
    <property type="component" value="Unassembled WGS sequence"/>
</dbReference>
<feature type="domain" description="LRRCT" evidence="6">
    <location>
        <begin position="663"/>
        <end position="714"/>
    </location>
</feature>
<evidence type="ECO:0000313" key="7">
    <source>
        <dbReference type="EnsemblMetazoa" id="SMAR000057-PA"/>
    </source>
</evidence>
<accession>T1IGV5</accession>
<dbReference type="SMART" id="SM00365">
    <property type="entry name" value="LRR_SD22"/>
    <property type="match status" value="4"/>
</dbReference>
<name>T1IGV5_STRMM</name>
<dbReference type="PRINTS" id="PR00019">
    <property type="entry name" value="LEURICHRPT"/>
</dbReference>
<keyword evidence="8" id="KW-1185">Reference proteome</keyword>
<keyword evidence="2" id="KW-0732">Signal</keyword>
<protein>
    <recommendedName>
        <fullName evidence="6">LRRCT domain-containing protein</fullName>
    </recommendedName>
</protein>
<organism evidence="7 8">
    <name type="scientific">Strigamia maritima</name>
    <name type="common">European centipede</name>
    <name type="synonym">Geophilus maritimus</name>
    <dbReference type="NCBI Taxonomy" id="126957"/>
    <lineage>
        <taxon>Eukaryota</taxon>
        <taxon>Metazoa</taxon>
        <taxon>Ecdysozoa</taxon>
        <taxon>Arthropoda</taxon>
        <taxon>Myriapoda</taxon>
        <taxon>Chilopoda</taxon>
        <taxon>Pleurostigmophora</taxon>
        <taxon>Geophilomorpha</taxon>
        <taxon>Linotaeniidae</taxon>
        <taxon>Strigamia</taxon>
    </lineage>
</organism>
<dbReference type="InterPro" id="IPR000483">
    <property type="entry name" value="Cys-rich_flank_reg_C"/>
</dbReference>
<dbReference type="HOGENOM" id="CLU_006000_2_1_1"/>
<dbReference type="SUPFAM" id="SSF52058">
    <property type="entry name" value="L domain-like"/>
    <property type="match status" value="3"/>
</dbReference>
<dbReference type="EMBL" id="JH429636">
    <property type="status" value="NOT_ANNOTATED_CDS"/>
    <property type="molecule type" value="Genomic_DNA"/>
</dbReference>
<feature type="domain" description="LRRCT" evidence="6">
    <location>
        <begin position="482"/>
        <end position="542"/>
    </location>
</feature>
<evidence type="ECO:0000313" key="8">
    <source>
        <dbReference type="Proteomes" id="UP000014500"/>
    </source>
</evidence>
<reference evidence="7" key="2">
    <citation type="submission" date="2015-02" db="UniProtKB">
        <authorList>
            <consortium name="EnsemblMetazoa"/>
        </authorList>
    </citation>
    <scope>IDENTIFICATION</scope>
</reference>
<dbReference type="OMA" id="ADNIVEC"/>
<dbReference type="PANTHER" id="PTHR45842">
    <property type="entry name" value="SYNAPTIC ADHESION-LIKE MOLECULE SALM"/>
    <property type="match status" value="1"/>
</dbReference>
<dbReference type="InterPro" id="IPR001611">
    <property type="entry name" value="Leu-rich_rpt"/>
</dbReference>
<evidence type="ECO:0000256" key="4">
    <source>
        <dbReference type="ARBA" id="ARBA00023180"/>
    </source>
</evidence>
<keyword evidence="1" id="KW-0433">Leucine-rich repeat</keyword>
<dbReference type="InterPro" id="IPR050467">
    <property type="entry name" value="LRFN"/>
</dbReference>
<dbReference type="STRING" id="126957.T1IGV5"/>
<proteinExistence type="predicted"/>
<dbReference type="InterPro" id="IPR032675">
    <property type="entry name" value="LRR_dom_sf"/>
</dbReference>
<keyword evidence="5" id="KW-0812">Transmembrane</keyword>